<accession>A0ABR2HPA0</accession>
<dbReference type="Pfam" id="PF13855">
    <property type="entry name" value="LRR_8"/>
    <property type="match status" value="3"/>
</dbReference>
<dbReference type="PROSITE" id="PS01032">
    <property type="entry name" value="PPM_1"/>
    <property type="match status" value="1"/>
</dbReference>
<evidence type="ECO:0000313" key="9">
    <source>
        <dbReference type="Proteomes" id="UP001470230"/>
    </source>
</evidence>
<dbReference type="InterPro" id="IPR003591">
    <property type="entry name" value="Leu-rich_rpt_typical-subtyp"/>
</dbReference>
<evidence type="ECO:0000256" key="5">
    <source>
        <dbReference type="ARBA" id="ARBA00022912"/>
    </source>
</evidence>
<evidence type="ECO:0000256" key="1">
    <source>
        <dbReference type="ARBA" id="ARBA00022614"/>
    </source>
</evidence>
<dbReference type="SMART" id="SM00365">
    <property type="entry name" value="LRR_SD22"/>
    <property type="match status" value="6"/>
</dbReference>
<comment type="caution">
    <text evidence="8">The sequence shown here is derived from an EMBL/GenBank/DDBJ whole genome shotgun (WGS) entry which is preliminary data.</text>
</comment>
<dbReference type="InterPro" id="IPR001932">
    <property type="entry name" value="PPM-type_phosphatase-like_dom"/>
</dbReference>
<evidence type="ECO:0000259" key="7">
    <source>
        <dbReference type="PROSITE" id="PS51746"/>
    </source>
</evidence>
<keyword evidence="5 6" id="KW-0904">Protein phosphatase</keyword>
<name>A0ABR2HPA0_9EUKA</name>
<dbReference type="PROSITE" id="PS51746">
    <property type="entry name" value="PPM_2"/>
    <property type="match status" value="1"/>
</dbReference>
<evidence type="ECO:0000313" key="8">
    <source>
        <dbReference type="EMBL" id="KAK8850224.1"/>
    </source>
</evidence>
<dbReference type="InterPro" id="IPR050333">
    <property type="entry name" value="SLRP"/>
</dbReference>
<keyword evidence="4 6" id="KW-0378">Hydrolase</keyword>
<evidence type="ECO:0000256" key="6">
    <source>
        <dbReference type="RuleBase" id="RU003465"/>
    </source>
</evidence>
<dbReference type="Gene3D" id="3.80.10.10">
    <property type="entry name" value="Ribonuclease Inhibitor"/>
    <property type="match status" value="4"/>
</dbReference>
<reference evidence="8 9" key="1">
    <citation type="submission" date="2024-04" db="EMBL/GenBank/DDBJ databases">
        <title>Tritrichomonas musculus Genome.</title>
        <authorList>
            <person name="Alves-Ferreira E."/>
            <person name="Grigg M."/>
            <person name="Lorenzi H."/>
            <person name="Galac M."/>
        </authorList>
    </citation>
    <scope>NUCLEOTIDE SEQUENCE [LARGE SCALE GENOMIC DNA]</scope>
    <source>
        <strain evidence="8 9">EAF2021</strain>
    </source>
</reference>
<protein>
    <recommendedName>
        <fullName evidence="7">PPM-type phosphatase domain-containing protein</fullName>
    </recommendedName>
</protein>
<dbReference type="PROSITE" id="PS51450">
    <property type="entry name" value="LRR"/>
    <property type="match status" value="4"/>
</dbReference>
<keyword evidence="2" id="KW-0479">Metal-binding</keyword>
<dbReference type="Gene3D" id="3.60.40.10">
    <property type="entry name" value="PPM-type phosphatase domain"/>
    <property type="match status" value="1"/>
</dbReference>
<dbReference type="InterPro" id="IPR000222">
    <property type="entry name" value="PP2C_BS"/>
</dbReference>
<dbReference type="SMART" id="SM00369">
    <property type="entry name" value="LRR_TYP"/>
    <property type="match status" value="8"/>
</dbReference>
<keyword evidence="3" id="KW-0677">Repeat</keyword>
<comment type="similarity">
    <text evidence="6">Belongs to the PP2C family.</text>
</comment>
<dbReference type="SMART" id="SM00364">
    <property type="entry name" value="LRR_BAC"/>
    <property type="match status" value="12"/>
</dbReference>
<feature type="domain" description="PPM-type phosphatase" evidence="7">
    <location>
        <begin position="572"/>
        <end position="815"/>
    </location>
</feature>
<proteinExistence type="inferred from homology"/>
<evidence type="ECO:0000256" key="2">
    <source>
        <dbReference type="ARBA" id="ARBA00022723"/>
    </source>
</evidence>
<gene>
    <name evidence="8" type="ORF">M9Y10_018348</name>
</gene>
<dbReference type="Pfam" id="PF00481">
    <property type="entry name" value="PP2C"/>
    <property type="match status" value="1"/>
</dbReference>
<dbReference type="SUPFAM" id="SSF52058">
    <property type="entry name" value="L domain-like"/>
    <property type="match status" value="2"/>
</dbReference>
<dbReference type="CDD" id="cd00143">
    <property type="entry name" value="PP2Cc"/>
    <property type="match status" value="1"/>
</dbReference>
<keyword evidence="9" id="KW-1185">Reference proteome</keyword>
<sequence>MGNQSSASYDEMENINLTNYNLASLPYSPSKENKTKYLYLSGNELKSLSKNMKNIILIDLSANKIGKILPPEMSGALSSYSNLKTLYLTKNKLENLDNFGSNSVETMFLVQNNFHELPYQFFSKFPQLKTLYLDCNFLTKFSKQTSQSISSLYLSLNCIQTIEVSTLSLPQLSILSLAKNQIRNLPNNFSKSFPNLHNLDLSDNFIEEIPEDESFFPKTLKELILANNSIKKVPASITSLPNLTFLNFTNNKVTAIPQLNQSIIKLYASHNEISQIDDQELNCLEEIQIFNNKITVFPIGIKSPRLNRIYIDHNEIKEINSSQFTINNNLTIIDLSFNNIEVLPKDIFECYPNLLSLFVHFNNITEIPSEISFCSKLNAIDVSFNPIKKLPKLPRSITVLYASNCQLESFGEQSFVDGDSQLQLRQVDLSGNEIESFMIVPSIQILNLSQNKIKEMPIITANLKILDLSLNLIDSSVSISSQTLVDLNLAHNRLTKMPQIQSCPLLQYLELSGNKIEGTFDITNFAFLERVDFSETNVSIAGKNQTLNEIITSRKSDLKADDKKTVYLNISKSGYSEILGMRNEMEDSIILRDDLNLYAVFDGHGGSETAKFASIEMSKLFESTIQNNQLNFENPTQIFLDIFQKVEKGIEANALKDGSTLCLALVCKDSSGKRKIVTAHLGDARALIVKSDGKSRELTKDHKPSMRSEFERIHNIHGFLSKDDRVDGILAVSRSLGDFNVFGLGRDPDVNEFEIMDDDKFLVVCCDGVFDVLSNDDVSKIAFDSASTKDAAFKIRNAAFGCKSYDNISVIVIDLEK</sequence>
<dbReference type="PANTHER" id="PTHR45712">
    <property type="entry name" value="AGAP008170-PA"/>
    <property type="match status" value="1"/>
</dbReference>
<evidence type="ECO:0000256" key="4">
    <source>
        <dbReference type="ARBA" id="ARBA00022801"/>
    </source>
</evidence>
<dbReference type="EMBL" id="JAPFFF010000024">
    <property type="protein sequence ID" value="KAK8850224.1"/>
    <property type="molecule type" value="Genomic_DNA"/>
</dbReference>
<dbReference type="PANTHER" id="PTHR45712:SF22">
    <property type="entry name" value="INSULIN-LIKE GROWTH FACTOR-BINDING PROTEIN COMPLEX ACID LABILE SUBUNIT"/>
    <property type="match status" value="1"/>
</dbReference>
<dbReference type="InterPro" id="IPR032675">
    <property type="entry name" value="LRR_dom_sf"/>
</dbReference>
<dbReference type="InterPro" id="IPR001611">
    <property type="entry name" value="Leu-rich_rpt"/>
</dbReference>
<dbReference type="Proteomes" id="UP001470230">
    <property type="component" value="Unassembled WGS sequence"/>
</dbReference>
<dbReference type="InterPro" id="IPR036457">
    <property type="entry name" value="PPM-type-like_dom_sf"/>
</dbReference>
<dbReference type="SUPFAM" id="SSF81606">
    <property type="entry name" value="PP2C-like"/>
    <property type="match status" value="1"/>
</dbReference>
<keyword evidence="1" id="KW-0433">Leucine-rich repeat</keyword>
<dbReference type="SMART" id="SM00332">
    <property type="entry name" value="PP2Cc"/>
    <property type="match status" value="1"/>
</dbReference>
<evidence type="ECO:0000256" key="3">
    <source>
        <dbReference type="ARBA" id="ARBA00022737"/>
    </source>
</evidence>
<organism evidence="8 9">
    <name type="scientific">Tritrichomonas musculus</name>
    <dbReference type="NCBI Taxonomy" id="1915356"/>
    <lineage>
        <taxon>Eukaryota</taxon>
        <taxon>Metamonada</taxon>
        <taxon>Parabasalia</taxon>
        <taxon>Tritrichomonadida</taxon>
        <taxon>Tritrichomonadidae</taxon>
        <taxon>Tritrichomonas</taxon>
    </lineage>
</organism>